<dbReference type="PANTHER" id="PTHR45947:SF3">
    <property type="entry name" value="SULFOQUINOVOSYL TRANSFERASE SQD2"/>
    <property type="match status" value="1"/>
</dbReference>
<dbReference type="EMBL" id="QJTJ01000032">
    <property type="protein sequence ID" value="PYF03255.1"/>
    <property type="molecule type" value="Genomic_DNA"/>
</dbReference>
<reference evidence="3 4" key="1">
    <citation type="submission" date="2018-06" db="EMBL/GenBank/DDBJ databases">
        <title>Genomic Encyclopedia of Archaeal and Bacterial Type Strains, Phase II (KMG-II): from individual species to whole genera.</title>
        <authorList>
            <person name="Goeker M."/>
        </authorList>
    </citation>
    <scope>NUCLEOTIDE SEQUENCE [LARGE SCALE GENOMIC DNA]</scope>
    <source>
        <strain evidence="3 4">KACC 16626</strain>
    </source>
</reference>
<name>A0A318TN08_9BACL</name>
<accession>A0A318TN08</accession>
<dbReference type="Pfam" id="PF00534">
    <property type="entry name" value="Glycos_transf_1"/>
    <property type="match status" value="1"/>
</dbReference>
<dbReference type="CDD" id="cd03812">
    <property type="entry name" value="GT4_CapH-like"/>
    <property type="match status" value="1"/>
</dbReference>
<dbReference type="InterPro" id="IPR001296">
    <property type="entry name" value="Glyco_trans_1"/>
</dbReference>
<evidence type="ECO:0000313" key="4">
    <source>
        <dbReference type="Proteomes" id="UP000247416"/>
    </source>
</evidence>
<comment type="caution">
    <text evidence="3">The sequence shown here is derived from an EMBL/GenBank/DDBJ whole genome shotgun (WGS) entry which is preliminary data.</text>
</comment>
<dbReference type="InterPro" id="IPR028098">
    <property type="entry name" value="Glyco_trans_4-like_N"/>
</dbReference>
<dbReference type="PANTHER" id="PTHR45947">
    <property type="entry name" value="SULFOQUINOVOSYL TRANSFERASE SQD2"/>
    <property type="match status" value="1"/>
</dbReference>
<dbReference type="AlphaFoldDB" id="A0A318TN08"/>
<keyword evidence="4" id="KW-1185">Reference proteome</keyword>
<evidence type="ECO:0000259" key="2">
    <source>
        <dbReference type="Pfam" id="PF13439"/>
    </source>
</evidence>
<protein>
    <submittedName>
        <fullName evidence="3">Glycosyltransferase involved in cell wall biosynthesis</fullName>
    </submittedName>
</protein>
<gene>
    <name evidence="3" type="ORF">BJ095_1325</name>
</gene>
<feature type="domain" description="Glycosyl transferase family 1" evidence="1">
    <location>
        <begin position="186"/>
        <end position="334"/>
    </location>
</feature>
<evidence type="ECO:0000259" key="1">
    <source>
        <dbReference type="Pfam" id="PF00534"/>
    </source>
</evidence>
<sequence length="366" mass="42145">MRVLHVVGSMNRGGIESFLMNVYRNIERSKLQFDFAVHTKDKCAFDDEIEALGGKIYRITPRNKSIIQNNKDWDNLFKTHSDINVVHQHVSSLTYVSPLRIAKKNGVQNCIVHSHNIQAESRLHYVFHLLNSRYIDKYANYYFACSNNAAKWLYGKSKVKSNNIQLVKNAINIENFLFQNDKRCDFRSNLSLNEGEIVIGHVGRFSEQKNHKFLIDIFEKISEKVKNAKLLLVGIGSLEKDIKYYVKEKKLDSNVMFLGNRSDVANIMQAMDIFLLPSLHEGLPLVLVEAQASGLMCFVSSEAVSNEAKITETYKSISLEKNAEHWSNEIIKSLYYKRKDTSVFVRKAGYEIKNEALNLQNFYLNL</sequence>
<dbReference type="OrthoDB" id="9797829at2"/>
<feature type="domain" description="Glycosyltransferase subfamily 4-like N-terminal" evidence="2">
    <location>
        <begin position="13"/>
        <end position="174"/>
    </location>
</feature>
<keyword evidence="3" id="KW-0808">Transferase</keyword>
<dbReference type="Gene3D" id="3.40.50.2000">
    <property type="entry name" value="Glycogen Phosphorylase B"/>
    <property type="match status" value="2"/>
</dbReference>
<dbReference type="SUPFAM" id="SSF53756">
    <property type="entry name" value="UDP-Glycosyltransferase/glycogen phosphorylase"/>
    <property type="match status" value="1"/>
</dbReference>
<dbReference type="Proteomes" id="UP000247416">
    <property type="component" value="Unassembled WGS sequence"/>
</dbReference>
<proteinExistence type="predicted"/>
<dbReference type="GO" id="GO:0016757">
    <property type="term" value="F:glycosyltransferase activity"/>
    <property type="evidence" value="ECO:0007669"/>
    <property type="project" value="InterPro"/>
</dbReference>
<dbReference type="InterPro" id="IPR050194">
    <property type="entry name" value="Glycosyltransferase_grp1"/>
</dbReference>
<dbReference type="Pfam" id="PF13439">
    <property type="entry name" value="Glyco_transf_4"/>
    <property type="match status" value="1"/>
</dbReference>
<dbReference type="RefSeq" id="WP_107932895.1">
    <property type="nucleotide sequence ID" value="NZ_PYWJ01000004.1"/>
</dbReference>
<evidence type="ECO:0000313" key="3">
    <source>
        <dbReference type="EMBL" id="PYF03255.1"/>
    </source>
</evidence>
<organism evidence="3 4">
    <name type="scientific">Ureibacillus chungkukjangi</name>
    <dbReference type="NCBI Taxonomy" id="1202712"/>
    <lineage>
        <taxon>Bacteria</taxon>
        <taxon>Bacillati</taxon>
        <taxon>Bacillota</taxon>
        <taxon>Bacilli</taxon>
        <taxon>Bacillales</taxon>
        <taxon>Caryophanaceae</taxon>
        <taxon>Ureibacillus</taxon>
    </lineage>
</organism>